<organism evidence="5 6">
    <name type="scientific">Perkinsus olseni</name>
    <name type="common">Perkinsus atlanticus</name>
    <dbReference type="NCBI Taxonomy" id="32597"/>
    <lineage>
        <taxon>Eukaryota</taxon>
        <taxon>Sar</taxon>
        <taxon>Alveolata</taxon>
        <taxon>Perkinsozoa</taxon>
        <taxon>Perkinsea</taxon>
        <taxon>Perkinsida</taxon>
        <taxon>Perkinsidae</taxon>
        <taxon>Perkinsus</taxon>
    </lineage>
</organism>
<reference evidence="5 6" key="1">
    <citation type="submission" date="2020-04" db="EMBL/GenBank/DDBJ databases">
        <title>Perkinsus olseni comparative genomics.</title>
        <authorList>
            <person name="Bogema D.R."/>
        </authorList>
    </citation>
    <scope>NUCLEOTIDE SEQUENCE [LARGE SCALE GENOMIC DNA]</scope>
    <source>
        <strain evidence="5">ATCC PRA-31</strain>
    </source>
</reference>
<evidence type="ECO:0000256" key="3">
    <source>
        <dbReference type="SAM" id="MobiDB-lite"/>
    </source>
</evidence>
<feature type="transmembrane region" description="Helical" evidence="4">
    <location>
        <begin position="77"/>
        <end position="97"/>
    </location>
</feature>
<dbReference type="Proteomes" id="UP000572268">
    <property type="component" value="Unassembled WGS sequence"/>
</dbReference>
<dbReference type="PANTHER" id="PTHR32083">
    <property type="entry name" value="CILIA AND FLAGELLA-ASSOCIATED PROTEIN 58-RELATED"/>
    <property type="match status" value="1"/>
</dbReference>
<keyword evidence="4" id="KW-1133">Transmembrane helix</keyword>
<feature type="coiled-coil region" evidence="2">
    <location>
        <begin position="705"/>
        <end position="1251"/>
    </location>
</feature>
<accession>A0A7J6LZC2</accession>
<sequence length="1312" mass="148521">MPSRKQAATTAAHRGPRATRRQNSDDITRSGSDNTGGTAVTAGQKSRLMSPIMGAVLLSASVGPMAAFNFLGFGLPFLVVASAMWTAAVYFLSVKFITPVVEGKVSSSEARSSEMENRVEELEAETKGLRGELAEARHAAEVARCEAANAEVALSKVDDVRPEYEKLEVVHAGVMEELERVRAEGEALRGEMLVLKEREAVRLAKAEEEQENDENVNSVNLVAGSGIEEEELARLREAVEVEKARRVEADSRAAEAERARRMGEEIADRAREDHESDMEAMALEGERLKAKLDHYRCLNTELEEAIERVREEKVGVEEEMAALRGAVEENGGPAGVVERLKEVEEREVAMKAELDGVQKTAVETENSLLVEVELIRSVAEEAEREVKRLESRGEELKKRNGELEEELARLQAEVEAFEVPEGILGDLGIAGKVTPEAFYDVLEAKVGEWRCVEATVLQREQELEGKERELEEMALEANREKREVIRLKSILAEVGKEKEIELEELRDQVEALAAVQERFEELKAERDEAEVGAWREVTRIKGEMESLEKECGRAREEEGALKAALKAAEEELSKAEGREAELMREVEGMRKYRVQRELLESELARLRDRLEAEVDRADSAVEDVARLGEKEEREREEMEELKELAERLQGDLEIARDALNRGEVMMRESIESLKAATEEKMIAEGVCEGLKIELEKERAGLAEGMACLRDKLGEEVARRREAEKRAEEAEAKEGELMKELDGLRARREELERLREEKEKLEDVVAEKEARFSGELVMIKVELRELKAVVEAKERELADDRQTITELEDQRCQLRGDLGDAKAACQKAVAGEARLAAKVEELEEEKQVKGEGLKEECEELREKLECTRKAAVEAREEVVRDLEEAERKVQEEMKRAEELDEKCQGLVAERSKIIASLKAAEEAKEEKDEVIADLRRSAEELEKRLTSADSEIALLKAEVERSALREKELGSSVEELQMKLGRAEALTERLKEESTARDKREAKAREELRMAESRCDELQGKLDCSSTELEEASEALAATRRQLMSKENELVREAWQRQMYEKEIEGLKEAVGGMEEEMRVEKERTEEVKARLSQVERDREAARAELVEATEKRVMVEGLLEKIKVELERTTLELTECKEELREAKSEITVKMEEIDRHSRDEAELRKTHEETEEAVKRLKELAKSVEGEREMEKQARLNAEEMASELTDDKIRLESELSFIRMEQQRLEDRMAEYKAQVEEVEKRSVEKDNLITDLKHELTTTSTTGRETVTALETTRSELMATTAMLGATRRALTVARKENDELRGTTKSGG</sequence>
<name>A0A7J6LZC2_PEROL</name>
<evidence type="ECO:0000256" key="4">
    <source>
        <dbReference type="SAM" id="Phobius"/>
    </source>
</evidence>
<gene>
    <name evidence="5" type="ORF">FOL46_004133</name>
</gene>
<keyword evidence="4" id="KW-0812">Transmembrane</keyword>
<evidence type="ECO:0000256" key="1">
    <source>
        <dbReference type="ARBA" id="ARBA00023054"/>
    </source>
</evidence>
<dbReference type="EMBL" id="JABANN010000255">
    <property type="protein sequence ID" value="KAF4664584.1"/>
    <property type="molecule type" value="Genomic_DNA"/>
</dbReference>
<keyword evidence="1 2" id="KW-0175">Coiled coil</keyword>
<comment type="caution">
    <text evidence="5">The sequence shown here is derived from an EMBL/GenBank/DDBJ whole genome shotgun (WGS) entry which is preliminary data.</text>
</comment>
<evidence type="ECO:0000313" key="6">
    <source>
        <dbReference type="Proteomes" id="UP000572268"/>
    </source>
</evidence>
<feature type="coiled-coil region" evidence="2">
    <location>
        <begin position="105"/>
        <end position="198"/>
    </location>
</feature>
<keyword evidence="4" id="KW-0472">Membrane</keyword>
<dbReference type="PANTHER" id="PTHR32083:SF48">
    <property type="entry name" value="TRANS-GOLGI NETWORK-LOCALIZED SYP41-INTERACTING PROTEIN 1"/>
    <property type="match status" value="1"/>
</dbReference>
<evidence type="ECO:0000256" key="2">
    <source>
        <dbReference type="SAM" id="Coils"/>
    </source>
</evidence>
<protein>
    <submittedName>
        <fullName evidence="5">Uncharacterized protein</fullName>
    </submittedName>
</protein>
<feature type="region of interest" description="Disordered" evidence="3">
    <location>
        <begin position="1"/>
        <end position="42"/>
    </location>
</feature>
<proteinExistence type="predicted"/>
<feature type="coiled-coil region" evidence="2">
    <location>
        <begin position="456"/>
        <end position="658"/>
    </location>
</feature>
<feature type="compositionally biased region" description="Polar residues" evidence="3">
    <location>
        <begin position="29"/>
        <end position="42"/>
    </location>
</feature>
<dbReference type="GO" id="GO:0005856">
    <property type="term" value="C:cytoskeleton"/>
    <property type="evidence" value="ECO:0007669"/>
    <property type="project" value="TreeGrafter"/>
</dbReference>
<feature type="coiled-coil region" evidence="2">
    <location>
        <begin position="271"/>
        <end position="413"/>
    </location>
</feature>
<evidence type="ECO:0000313" key="5">
    <source>
        <dbReference type="EMBL" id="KAF4664584.1"/>
    </source>
</evidence>